<dbReference type="Pfam" id="PF07238">
    <property type="entry name" value="PilZ"/>
    <property type="match status" value="1"/>
</dbReference>
<reference evidence="2 3" key="1">
    <citation type="journal article" date="2018" name="Nat. Biotechnol.">
        <title>A standardized bacterial taxonomy based on genome phylogeny substantially revises the tree of life.</title>
        <authorList>
            <person name="Parks D.H."/>
            <person name="Chuvochina M."/>
            <person name="Waite D.W."/>
            <person name="Rinke C."/>
            <person name="Skarshewski A."/>
            <person name="Chaumeil P.A."/>
            <person name="Hugenholtz P."/>
        </authorList>
    </citation>
    <scope>NUCLEOTIDE SEQUENCE [LARGE SCALE GENOMIC DNA]</scope>
    <source>
        <strain evidence="2">UBA8733</strain>
    </source>
</reference>
<feature type="domain" description="PilZ" evidence="1">
    <location>
        <begin position="7"/>
        <end position="88"/>
    </location>
</feature>
<comment type="caution">
    <text evidence="2">The sequence shown here is derived from an EMBL/GenBank/DDBJ whole genome shotgun (WGS) entry which is preliminary data.</text>
</comment>
<dbReference type="AlphaFoldDB" id="A0A3B9H2C3"/>
<proteinExistence type="predicted"/>
<dbReference type="EMBL" id="DMAN01000382">
    <property type="protein sequence ID" value="HAE28845.1"/>
    <property type="molecule type" value="Genomic_DNA"/>
</dbReference>
<evidence type="ECO:0000259" key="1">
    <source>
        <dbReference type="Pfam" id="PF07238"/>
    </source>
</evidence>
<dbReference type="SUPFAM" id="SSF141371">
    <property type="entry name" value="PilZ domain-like"/>
    <property type="match status" value="1"/>
</dbReference>
<gene>
    <name evidence="2" type="ORF">DCG58_16930</name>
</gene>
<evidence type="ECO:0000313" key="2">
    <source>
        <dbReference type="EMBL" id="HAE28845.1"/>
    </source>
</evidence>
<dbReference type="InterPro" id="IPR009875">
    <property type="entry name" value="PilZ_domain"/>
</dbReference>
<evidence type="ECO:0000313" key="3">
    <source>
        <dbReference type="Proteomes" id="UP000259610"/>
    </source>
</evidence>
<protein>
    <recommendedName>
        <fullName evidence="1">PilZ domain-containing protein</fullName>
    </recommendedName>
</protein>
<dbReference type="Gene3D" id="2.40.10.220">
    <property type="entry name" value="predicted glycosyltransferase like domains"/>
    <property type="match status" value="1"/>
</dbReference>
<dbReference type="GO" id="GO:0035438">
    <property type="term" value="F:cyclic-di-GMP binding"/>
    <property type="evidence" value="ECO:0007669"/>
    <property type="project" value="InterPro"/>
</dbReference>
<sequence length="93" mass="10405">MTATVFRRSFQRHHTAREIRLRPKGYRTWIRTSMIDWSAAGASLSDPGYEIPLGLAVLAISPVDGTSDIQLSCEVIWQKEDKIGLKLLGPVSH</sequence>
<organism evidence="2 3">
    <name type="scientific">Hyphomonas adhaerens</name>
    <dbReference type="NCBI Taxonomy" id="81029"/>
    <lineage>
        <taxon>Bacteria</taxon>
        <taxon>Pseudomonadati</taxon>
        <taxon>Pseudomonadota</taxon>
        <taxon>Alphaproteobacteria</taxon>
        <taxon>Hyphomonadales</taxon>
        <taxon>Hyphomonadaceae</taxon>
        <taxon>Hyphomonas</taxon>
    </lineage>
</organism>
<dbReference type="RefSeq" id="WP_272991541.1">
    <property type="nucleotide sequence ID" value="NZ_CAJWRG010000004.1"/>
</dbReference>
<dbReference type="Proteomes" id="UP000259610">
    <property type="component" value="Unassembled WGS sequence"/>
</dbReference>
<name>A0A3B9H2C3_9PROT</name>
<accession>A0A3B9H2C3</accession>